<sequence>MMLTCRDGLWYINYNFANDLALGRGQGVQEFLEARRETMFHWDDHYARLISSCSARISIVLKRLPSKEQIEKMAGRLLKKGGLDESLVRILVTSGDSHDTKTALGYPTLSLDIRPLPVAPKKPFKLKTMQTMREFPQCKFTAGYGYADIYEAEARDQGFDKFLYWSPRNGITEGAYENVFFVTKSGGLITQGSGVLEGITRKIVLERAGESGIFSFVDKYSPLHFAVLDGCDEAFLTSTTLHVHPVLRIDDYSFKVGKGTYTEKTLKMFLDCRENYYKERGA</sequence>
<gene>
    <name evidence="2" type="ORF">A2834_03630</name>
</gene>
<dbReference type="GO" id="GO:0003824">
    <property type="term" value="F:catalytic activity"/>
    <property type="evidence" value="ECO:0007669"/>
    <property type="project" value="InterPro"/>
</dbReference>
<comment type="similarity">
    <text evidence="1">Belongs to the class-IV pyridoxal-phosphate-dependent aminotransferase family.</text>
</comment>
<dbReference type="InterPro" id="IPR036038">
    <property type="entry name" value="Aminotransferase-like"/>
</dbReference>
<dbReference type="Gene3D" id="3.30.470.10">
    <property type="match status" value="1"/>
</dbReference>
<organism evidence="2 3">
    <name type="scientific">Candidatus Giovannonibacteria bacterium RIFCSPHIGHO2_01_FULL_45_23</name>
    <dbReference type="NCBI Taxonomy" id="1798325"/>
    <lineage>
        <taxon>Bacteria</taxon>
        <taxon>Candidatus Giovannoniibacteriota</taxon>
    </lineage>
</organism>
<dbReference type="InterPro" id="IPR001544">
    <property type="entry name" value="Aminotrans_IV"/>
</dbReference>
<dbReference type="PANTHER" id="PTHR42743">
    <property type="entry name" value="AMINO-ACID AMINOTRANSFERASE"/>
    <property type="match status" value="1"/>
</dbReference>
<dbReference type="InterPro" id="IPR043131">
    <property type="entry name" value="BCAT-like_N"/>
</dbReference>
<evidence type="ECO:0000313" key="2">
    <source>
        <dbReference type="EMBL" id="OGF62529.1"/>
    </source>
</evidence>
<evidence type="ECO:0000313" key="3">
    <source>
        <dbReference type="Proteomes" id="UP000179251"/>
    </source>
</evidence>
<dbReference type="GO" id="GO:0046394">
    <property type="term" value="P:carboxylic acid biosynthetic process"/>
    <property type="evidence" value="ECO:0007669"/>
    <property type="project" value="UniProtKB-ARBA"/>
</dbReference>
<name>A0A1F5VGE8_9BACT</name>
<accession>A0A1F5VGE8</accession>
<proteinExistence type="inferred from homology"/>
<dbReference type="InterPro" id="IPR050571">
    <property type="entry name" value="Class-IV_PLP-Dep_Aminotrnsfr"/>
</dbReference>
<dbReference type="EMBL" id="MFHD01000017">
    <property type="protein sequence ID" value="OGF62529.1"/>
    <property type="molecule type" value="Genomic_DNA"/>
</dbReference>
<evidence type="ECO:0000256" key="1">
    <source>
        <dbReference type="ARBA" id="ARBA00009320"/>
    </source>
</evidence>
<reference evidence="2 3" key="1">
    <citation type="journal article" date="2016" name="Nat. Commun.">
        <title>Thousands of microbial genomes shed light on interconnected biogeochemical processes in an aquifer system.</title>
        <authorList>
            <person name="Anantharaman K."/>
            <person name="Brown C.T."/>
            <person name="Hug L.A."/>
            <person name="Sharon I."/>
            <person name="Castelle C.J."/>
            <person name="Probst A.J."/>
            <person name="Thomas B.C."/>
            <person name="Singh A."/>
            <person name="Wilkins M.J."/>
            <person name="Karaoz U."/>
            <person name="Brodie E.L."/>
            <person name="Williams K.H."/>
            <person name="Hubbard S.S."/>
            <person name="Banfield J.F."/>
        </authorList>
    </citation>
    <scope>NUCLEOTIDE SEQUENCE [LARGE SCALE GENOMIC DNA]</scope>
</reference>
<dbReference type="AlphaFoldDB" id="A0A1F5VGE8"/>
<dbReference type="SUPFAM" id="SSF56752">
    <property type="entry name" value="D-aminoacid aminotransferase-like PLP-dependent enzymes"/>
    <property type="match status" value="1"/>
</dbReference>
<dbReference type="Proteomes" id="UP000179251">
    <property type="component" value="Unassembled WGS sequence"/>
</dbReference>
<dbReference type="Pfam" id="PF01063">
    <property type="entry name" value="Aminotran_4"/>
    <property type="match status" value="1"/>
</dbReference>
<dbReference type="Gene3D" id="3.20.10.10">
    <property type="entry name" value="D-amino Acid Aminotransferase, subunit A, domain 2"/>
    <property type="match status" value="1"/>
</dbReference>
<protein>
    <recommendedName>
        <fullName evidence="4">Aminotransferase class IV</fullName>
    </recommendedName>
</protein>
<comment type="caution">
    <text evidence="2">The sequence shown here is derived from an EMBL/GenBank/DDBJ whole genome shotgun (WGS) entry which is preliminary data.</text>
</comment>
<evidence type="ECO:0008006" key="4">
    <source>
        <dbReference type="Google" id="ProtNLM"/>
    </source>
</evidence>
<dbReference type="PANTHER" id="PTHR42743:SF13">
    <property type="entry name" value="P-LOOP CONTAINING NUCLEOSIDE TRIPHOSPHATE HYDROLASE PROTEIN"/>
    <property type="match status" value="1"/>
</dbReference>
<dbReference type="InterPro" id="IPR043132">
    <property type="entry name" value="BCAT-like_C"/>
</dbReference>
<dbReference type="STRING" id="1798325.A2834_03630"/>